<dbReference type="AlphaFoldDB" id="A0A0F9PGL9"/>
<accession>A0A0F9PGL9</accession>
<name>A0A0F9PGL9_9ZZZZ</name>
<comment type="caution">
    <text evidence="1">The sequence shown here is derived from an EMBL/GenBank/DDBJ whole genome shotgun (WGS) entry which is preliminary data.</text>
</comment>
<protein>
    <recommendedName>
        <fullName evidence="2">Terminase large subunit gp17-like C-terminal domain-containing protein</fullName>
    </recommendedName>
</protein>
<gene>
    <name evidence="1" type="ORF">LCGC14_0828690</name>
</gene>
<evidence type="ECO:0000313" key="1">
    <source>
        <dbReference type="EMBL" id="KKN30975.1"/>
    </source>
</evidence>
<sequence>MVGMNETFVSMMIGANSTSKTATGANILANLIYGVQNKYFDYPIFQKWPYIKKGRIISDPTTIKEKIIPELEKWFPKNEAARLPKANYETAKQGKNYISKFKSNTGWEFDIMSNEQDVKEFESVDLGFVWIDEPMPKDRFMATIARGRLGMIIWWSLTPLTYSAWIKDWRDNNPDLVDYVEAEMEDNCKIHGVRGILEHKYIQIISDAFPEDERQARVFGKFGHLIGRVHKGFKRKIHVVKPFPIDERRFTTYMALDPHPRVDDHVLYMSVDKNNTKYFTAELLSDGLVKLLYERMKALEIKMKFRIENRLIDPAGYIDDQHKKEKSVGSELFDLGMNFIKGSKDLMAGIKKTNEALDYELKQGKMFRAPEVYIFDTCIVFIKQIDEYVWSEHKGAMKDEKQPKGRPKDINDHQVENMHRLLLHNTPFIPYSLRRSSAIPHSSFNPDPYD</sequence>
<evidence type="ECO:0008006" key="2">
    <source>
        <dbReference type="Google" id="ProtNLM"/>
    </source>
</evidence>
<dbReference type="Gene3D" id="3.30.420.280">
    <property type="match status" value="1"/>
</dbReference>
<reference evidence="1" key="1">
    <citation type="journal article" date="2015" name="Nature">
        <title>Complex archaea that bridge the gap between prokaryotes and eukaryotes.</title>
        <authorList>
            <person name="Spang A."/>
            <person name="Saw J.H."/>
            <person name="Jorgensen S.L."/>
            <person name="Zaremba-Niedzwiedzka K."/>
            <person name="Martijn J."/>
            <person name="Lind A.E."/>
            <person name="van Eijk R."/>
            <person name="Schleper C."/>
            <person name="Guy L."/>
            <person name="Ettema T.J."/>
        </authorList>
    </citation>
    <scope>NUCLEOTIDE SEQUENCE</scope>
</reference>
<organism evidence="1">
    <name type="scientific">marine sediment metagenome</name>
    <dbReference type="NCBI Taxonomy" id="412755"/>
    <lineage>
        <taxon>unclassified sequences</taxon>
        <taxon>metagenomes</taxon>
        <taxon>ecological metagenomes</taxon>
    </lineage>
</organism>
<dbReference type="EMBL" id="LAZR01002367">
    <property type="protein sequence ID" value="KKN30975.1"/>
    <property type="molecule type" value="Genomic_DNA"/>
</dbReference>
<proteinExistence type="predicted"/>